<organism evidence="1 2">
    <name type="scientific">Steccherinum ochraceum</name>
    <dbReference type="NCBI Taxonomy" id="92696"/>
    <lineage>
        <taxon>Eukaryota</taxon>
        <taxon>Fungi</taxon>
        <taxon>Dikarya</taxon>
        <taxon>Basidiomycota</taxon>
        <taxon>Agaricomycotina</taxon>
        <taxon>Agaricomycetes</taxon>
        <taxon>Polyporales</taxon>
        <taxon>Steccherinaceae</taxon>
        <taxon>Steccherinum</taxon>
    </lineage>
</organism>
<sequence>MTCIGVRFGWTLIRPIEPTDVLAISFYSSRIQEMSFRSRIVSLGPSLCEVSHVSKNVLFSRLRVLDWHPLWDAGWNLDFVLNSIGDNVTEIAGGITYCSKPTFMGVLKERLCHLSHLTLRDSYFEQDDTCADIARFFREVLPNAKNLQELQLMHTFQQYLNIWNLILWLPLLSKITVLEPALPSSLSTYHKLTDVAISLDDFRFLCRILADVRFPNLQNLRLTFLQPCNVGAVRSIISSVVVACDTSPLTCLSIYCEYDDEQDGAPENPDFAEEALGIDDLRPLVHQFSKLEELNLELDCPWVLEDSAIEEIVRIWGPGLRSLCLDPGGGWSTRCITVRGLEHLALHCPRLITLGMPFDGVLPDHVRSIPAQTQADDTSTSHRNDTLRRLYVGCTPLDRFTVNNMALYLSSLFPNLETIAPADRLEDQRDPLEPPMGYVGHAGQGDRTAKTLNGPFQRWEMVEAIVPILGVARKQERSANYYLDQADQVACLTNQSRKALH</sequence>
<protein>
    <recommendedName>
        <fullName evidence="3">F-box domain-containing protein</fullName>
    </recommendedName>
</protein>
<comment type="caution">
    <text evidence="1">The sequence shown here is derived from an EMBL/GenBank/DDBJ whole genome shotgun (WGS) entry which is preliminary data.</text>
</comment>
<keyword evidence="2" id="KW-1185">Reference proteome</keyword>
<dbReference type="InterPro" id="IPR032675">
    <property type="entry name" value="LRR_dom_sf"/>
</dbReference>
<evidence type="ECO:0008006" key="3">
    <source>
        <dbReference type="Google" id="ProtNLM"/>
    </source>
</evidence>
<accession>A0A4R0RIG6</accession>
<dbReference type="SUPFAM" id="SSF52047">
    <property type="entry name" value="RNI-like"/>
    <property type="match status" value="1"/>
</dbReference>
<dbReference type="OrthoDB" id="2837487at2759"/>
<evidence type="ECO:0000313" key="1">
    <source>
        <dbReference type="EMBL" id="TCD64709.1"/>
    </source>
</evidence>
<evidence type="ECO:0000313" key="2">
    <source>
        <dbReference type="Proteomes" id="UP000292702"/>
    </source>
</evidence>
<name>A0A4R0RIG6_9APHY</name>
<proteinExistence type="predicted"/>
<gene>
    <name evidence="1" type="ORF">EIP91_003752</name>
</gene>
<dbReference type="Gene3D" id="3.80.10.10">
    <property type="entry name" value="Ribonuclease Inhibitor"/>
    <property type="match status" value="1"/>
</dbReference>
<reference evidence="1 2" key="1">
    <citation type="submission" date="2018-11" db="EMBL/GenBank/DDBJ databases">
        <title>Genome assembly of Steccherinum ochraceum LE-BIN_3174, the white-rot fungus of the Steccherinaceae family (The Residual Polyporoid clade, Polyporales, Basidiomycota).</title>
        <authorList>
            <person name="Fedorova T.V."/>
            <person name="Glazunova O.A."/>
            <person name="Landesman E.O."/>
            <person name="Moiseenko K.V."/>
            <person name="Psurtseva N.V."/>
            <person name="Savinova O.S."/>
            <person name="Shakhova N.V."/>
            <person name="Tyazhelova T.V."/>
            <person name="Vasina D.V."/>
        </authorList>
    </citation>
    <scope>NUCLEOTIDE SEQUENCE [LARGE SCALE GENOMIC DNA]</scope>
    <source>
        <strain evidence="1 2">LE-BIN_3174</strain>
    </source>
</reference>
<dbReference type="STRING" id="92696.A0A4R0RIG6"/>
<dbReference type="EMBL" id="RWJN01000220">
    <property type="protein sequence ID" value="TCD64709.1"/>
    <property type="molecule type" value="Genomic_DNA"/>
</dbReference>
<dbReference type="Proteomes" id="UP000292702">
    <property type="component" value="Unassembled WGS sequence"/>
</dbReference>
<dbReference type="AlphaFoldDB" id="A0A4R0RIG6"/>